<dbReference type="InterPro" id="IPR050118">
    <property type="entry name" value="Pur/Pyrimidine_PRTase"/>
</dbReference>
<dbReference type="AlphaFoldDB" id="A0A1N7F896"/>
<dbReference type="STRING" id="308853.SAMN05421752_10674"/>
<dbReference type="NCBIfam" id="NF040646">
    <property type="entry name" value="HPT_Archaea"/>
    <property type="match status" value="1"/>
</dbReference>
<evidence type="ECO:0000259" key="4">
    <source>
        <dbReference type="Pfam" id="PF00156"/>
    </source>
</evidence>
<proteinExistence type="inferred from homology"/>
<name>A0A1N7F896_9EURY</name>
<dbReference type="Pfam" id="PF00156">
    <property type="entry name" value="Pribosyltran"/>
    <property type="match status" value="1"/>
</dbReference>
<evidence type="ECO:0000313" key="5">
    <source>
        <dbReference type="EMBL" id="SIR96588.1"/>
    </source>
</evidence>
<protein>
    <recommendedName>
        <fullName evidence="3">HGPRTase-like protein</fullName>
        <ecNumber evidence="3">2.4.2.-</ecNumber>
    </recommendedName>
</protein>
<dbReference type="Gene3D" id="3.40.50.2020">
    <property type="match status" value="1"/>
</dbReference>
<evidence type="ECO:0000256" key="2">
    <source>
        <dbReference type="ARBA" id="ARBA00022726"/>
    </source>
</evidence>
<accession>A0A1N7F896</accession>
<dbReference type="EMBL" id="FTNR01000006">
    <property type="protein sequence ID" value="SIR96588.1"/>
    <property type="molecule type" value="Genomic_DNA"/>
</dbReference>
<evidence type="ECO:0000256" key="1">
    <source>
        <dbReference type="ARBA" id="ARBA00022679"/>
    </source>
</evidence>
<dbReference type="GO" id="GO:0016757">
    <property type="term" value="F:glycosyltransferase activity"/>
    <property type="evidence" value="ECO:0007669"/>
    <property type="project" value="UniProtKB-KW"/>
</dbReference>
<organism evidence="5 6">
    <name type="scientific">Natronorubrum thiooxidans</name>
    <dbReference type="NCBI Taxonomy" id="308853"/>
    <lineage>
        <taxon>Archaea</taxon>
        <taxon>Methanobacteriati</taxon>
        <taxon>Methanobacteriota</taxon>
        <taxon>Stenosarchaea group</taxon>
        <taxon>Halobacteria</taxon>
        <taxon>Halobacteriales</taxon>
        <taxon>Natrialbaceae</taxon>
        <taxon>Natronorubrum</taxon>
    </lineage>
</organism>
<dbReference type="InterPro" id="IPR029057">
    <property type="entry name" value="PRTase-like"/>
</dbReference>
<evidence type="ECO:0000313" key="6">
    <source>
        <dbReference type="Proteomes" id="UP000185936"/>
    </source>
</evidence>
<gene>
    <name evidence="5" type="ORF">SAMN05421752_10674</name>
</gene>
<dbReference type="GO" id="GO:0006166">
    <property type="term" value="P:purine ribonucleoside salvage"/>
    <property type="evidence" value="ECO:0007669"/>
    <property type="project" value="UniProtKB-KW"/>
</dbReference>
<keyword evidence="5" id="KW-0328">Glycosyltransferase</keyword>
<dbReference type="EC" id="2.4.2.-" evidence="3"/>
<dbReference type="InterPro" id="IPR000836">
    <property type="entry name" value="PRTase_dom"/>
</dbReference>
<dbReference type="CDD" id="cd06223">
    <property type="entry name" value="PRTases_typeI"/>
    <property type="match status" value="1"/>
</dbReference>
<comment type="similarity">
    <text evidence="3">Belongs to the purine/pyrimidine phosphoribosyltransferase family. Archaeal HPRT subfamily.</text>
</comment>
<comment type="function">
    <text evidence="3">May catalyze a purine salvage reaction, the substrate is unknown.</text>
</comment>
<dbReference type="Proteomes" id="UP000185936">
    <property type="component" value="Unassembled WGS sequence"/>
</dbReference>
<evidence type="ECO:0000256" key="3">
    <source>
        <dbReference type="HAMAP-Rule" id="MF_01467"/>
    </source>
</evidence>
<keyword evidence="6" id="KW-1185">Reference proteome</keyword>
<dbReference type="SUPFAM" id="SSF53271">
    <property type="entry name" value="PRTase-like"/>
    <property type="match status" value="1"/>
</dbReference>
<reference evidence="6" key="1">
    <citation type="submission" date="2017-01" db="EMBL/GenBank/DDBJ databases">
        <authorList>
            <person name="Varghese N."/>
            <person name="Submissions S."/>
        </authorList>
    </citation>
    <scope>NUCLEOTIDE SEQUENCE [LARGE SCALE GENOMIC DNA]</scope>
    <source>
        <strain evidence="6">type strain: HArc-</strain>
    </source>
</reference>
<keyword evidence="2 3" id="KW-0660">Purine salvage</keyword>
<dbReference type="PANTHER" id="PTHR43864">
    <property type="entry name" value="HYPOXANTHINE/GUANINE PHOSPHORIBOSYLTRANSFERASE"/>
    <property type="match status" value="1"/>
</dbReference>
<keyword evidence="1 3" id="KW-0808">Transferase</keyword>
<sequence length="211" mass="23286">MLDSVTPRTDRQLLLRYHPIHDMDQLKRSLLEAPIIEKNGYHYFVHPISDGLPKLDPGLLREIVIRIIRKAELENVDRIVTPAAMGIHISTAVSLMTDIPLTVIRKRQYGLDGEVEIAQKTGYSENEMYINDVREGERVLVLDDVLSTGGTLASVLDALDEIGAEVIDTVAVIKKVGGENKAADAGHDIKTLINVDVIDGEVVIIDEDGDD</sequence>
<dbReference type="InterPro" id="IPR026597">
    <property type="entry name" value="HGPRTase-like"/>
</dbReference>
<feature type="domain" description="Phosphoribosyltransferase" evidence="4">
    <location>
        <begin position="64"/>
        <end position="188"/>
    </location>
</feature>
<dbReference type="PANTHER" id="PTHR43864:SF1">
    <property type="entry name" value="XANTHINE PHOSPHORIBOSYLTRANSFERASE"/>
    <property type="match status" value="1"/>
</dbReference>
<dbReference type="NCBIfam" id="NF002635">
    <property type="entry name" value="PRK02304.1-4"/>
    <property type="match status" value="1"/>
</dbReference>
<dbReference type="HAMAP" id="MF_01467">
    <property type="entry name" value="Hypx_phosphoribosyltr"/>
    <property type="match status" value="1"/>
</dbReference>